<proteinExistence type="predicted"/>
<keyword evidence="2" id="KW-1185">Reference proteome</keyword>
<evidence type="ECO:0000313" key="2">
    <source>
        <dbReference type="Proteomes" id="UP000051672"/>
    </source>
</evidence>
<dbReference type="PANTHER" id="PTHR34580:SF1">
    <property type="entry name" value="PROTEIN PAFC"/>
    <property type="match status" value="1"/>
</dbReference>
<evidence type="ECO:0000313" key="1">
    <source>
        <dbReference type="EMBL" id="KRM72232.1"/>
    </source>
</evidence>
<comment type="caution">
    <text evidence="1">The sequence shown here is derived from an EMBL/GenBank/DDBJ whole genome shotgun (WGS) entry which is preliminary data.</text>
</comment>
<dbReference type="PATRIC" id="fig|1423727.3.peg.1237"/>
<gene>
    <name evidence="1" type="ORF">FC34_GL001217</name>
</gene>
<dbReference type="PANTHER" id="PTHR34580">
    <property type="match status" value="1"/>
</dbReference>
<dbReference type="EMBL" id="AYZQ01000002">
    <property type="protein sequence ID" value="KRM72232.1"/>
    <property type="molecule type" value="Genomic_DNA"/>
</dbReference>
<dbReference type="InterPro" id="IPR051534">
    <property type="entry name" value="CBASS_pafABC_assoc_protein"/>
</dbReference>
<accession>A0A0R2AXX2</accession>
<dbReference type="AlphaFoldDB" id="A0A0R2AXX2"/>
<reference evidence="1 2" key="1">
    <citation type="journal article" date="2015" name="Genome Announc.">
        <title>Expanding the biotechnology potential of lactobacilli through comparative genomics of 213 strains and associated genera.</title>
        <authorList>
            <person name="Sun Z."/>
            <person name="Harris H.M."/>
            <person name="McCann A."/>
            <person name="Guo C."/>
            <person name="Argimon S."/>
            <person name="Zhang W."/>
            <person name="Yang X."/>
            <person name="Jeffery I.B."/>
            <person name="Cooney J.C."/>
            <person name="Kagawa T.F."/>
            <person name="Liu W."/>
            <person name="Song Y."/>
            <person name="Salvetti E."/>
            <person name="Wrobel A."/>
            <person name="Rasinkangas P."/>
            <person name="Parkhill J."/>
            <person name="Rea M.C."/>
            <person name="O'Sullivan O."/>
            <person name="Ritari J."/>
            <person name="Douillard F.P."/>
            <person name="Paul Ross R."/>
            <person name="Yang R."/>
            <person name="Briner A.E."/>
            <person name="Felis G.E."/>
            <person name="de Vos W.M."/>
            <person name="Barrangou R."/>
            <person name="Klaenhammer T.R."/>
            <person name="Caufield P.W."/>
            <person name="Cui Y."/>
            <person name="Zhang H."/>
            <person name="O'Toole P.W."/>
        </authorList>
    </citation>
    <scope>NUCLEOTIDE SEQUENCE [LARGE SCALE GENOMIC DNA]</scope>
    <source>
        <strain evidence="1 2">DSM 23927</strain>
    </source>
</reference>
<name>A0A0R2AXX2_9LACO</name>
<dbReference type="STRING" id="1423727.FC34_GL001217"/>
<organism evidence="1 2">
    <name type="scientific">Lacticaseibacillus brantae DSM 23927</name>
    <dbReference type="NCBI Taxonomy" id="1423727"/>
    <lineage>
        <taxon>Bacteria</taxon>
        <taxon>Bacillati</taxon>
        <taxon>Bacillota</taxon>
        <taxon>Bacilli</taxon>
        <taxon>Lactobacillales</taxon>
        <taxon>Lactobacillaceae</taxon>
        <taxon>Lacticaseibacillus</taxon>
    </lineage>
</organism>
<protein>
    <submittedName>
        <fullName evidence="1">Uncharacterized protein</fullName>
    </submittedName>
</protein>
<dbReference type="Proteomes" id="UP000051672">
    <property type="component" value="Unassembled WGS sequence"/>
</dbReference>
<sequence length="332" mass="38781">MHLNGGGDMAKNQITAIVFRLFSGETLTVEQIVDDYGVSIRTAQRFLLTIKETLEDTQLQNQYQLARTAGHYRLQQQRALSEGQVLVLAKLITASRTLNKDELLNILAQLMADLPEPSSKILNQAIANEKYNYHPIADASDRVDRIWQIQSAIHDHLKLRFNYQNNEISERAPLIEVSGQPTVIRQSDYYFFMTLHDEMQDTYQTYRIDWMSEIQVLNRKFDPTVVRQYQVAEKQVEQAYAYDGKDITIEFEYYGYPGYVLDRFPKSRVVKVLDKPRKFDFPVTQIQIDVEYSLGIQMWLMTQSNILRVIKPVFVAKDVKDWLQEGLNFYKE</sequence>